<feature type="compositionally biased region" description="Pro residues" evidence="1">
    <location>
        <begin position="586"/>
        <end position="598"/>
    </location>
</feature>
<reference evidence="2" key="2">
    <citation type="submission" date="2020-08" db="EMBL/GenBank/DDBJ databases">
        <title>Draft Genome Sequence of Cumin Blight Pathogen Alternaria burnsii.</title>
        <authorList>
            <person name="Feng Z."/>
        </authorList>
    </citation>
    <scope>NUCLEOTIDE SEQUENCE</scope>
    <source>
        <strain evidence="2">CBS107.38</strain>
    </source>
</reference>
<feature type="region of interest" description="Disordered" evidence="1">
    <location>
        <begin position="584"/>
        <end position="605"/>
    </location>
</feature>
<protein>
    <submittedName>
        <fullName evidence="2">Glycoside hydrolase family 43 protein</fullName>
    </submittedName>
</protein>
<feature type="compositionally biased region" description="Basic and acidic residues" evidence="1">
    <location>
        <begin position="12"/>
        <end position="25"/>
    </location>
</feature>
<reference evidence="2" key="1">
    <citation type="submission" date="2020-01" db="EMBL/GenBank/DDBJ databases">
        <authorList>
            <person name="Feng Z.H.Z."/>
        </authorList>
    </citation>
    <scope>NUCLEOTIDE SEQUENCE</scope>
    <source>
        <strain evidence="2">CBS107.38</strain>
    </source>
</reference>
<accession>A0A8H7EJG3</accession>
<gene>
    <name evidence="2" type="ORF">GT037_001935</name>
</gene>
<evidence type="ECO:0000313" key="3">
    <source>
        <dbReference type="Proteomes" id="UP000596902"/>
    </source>
</evidence>
<dbReference type="AlphaFoldDB" id="A0A8H7EJG3"/>
<evidence type="ECO:0000256" key="1">
    <source>
        <dbReference type="SAM" id="MobiDB-lite"/>
    </source>
</evidence>
<feature type="region of interest" description="Disordered" evidence="1">
    <location>
        <begin position="1"/>
        <end position="36"/>
    </location>
</feature>
<organism evidence="2 3">
    <name type="scientific">Alternaria burnsii</name>
    <dbReference type="NCBI Taxonomy" id="1187904"/>
    <lineage>
        <taxon>Eukaryota</taxon>
        <taxon>Fungi</taxon>
        <taxon>Dikarya</taxon>
        <taxon>Ascomycota</taxon>
        <taxon>Pezizomycotina</taxon>
        <taxon>Dothideomycetes</taxon>
        <taxon>Pleosporomycetidae</taxon>
        <taxon>Pleosporales</taxon>
        <taxon>Pleosporineae</taxon>
        <taxon>Pleosporaceae</taxon>
        <taxon>Alternaria</taxon>
        <taxon>Alternaria sect. Alternaria</taxon>
    </lineage>
</organism>
<dbReference type="Gene3D" id="2.40.160.20">
    <property type="match status" value="1"/>
</dbReference>
<dbReference type="EMBL" id="JAAABM010000002">
    <property type="protein sequence ID" value="KAF7680284.1"/>
    <property type="molecule type" value="Genomic_DNA"/>
</dbReference>
<evidence type="ECO:0000313" key="2">
    <source>
        <dbReference type="EMBL" id="KAF7680284.1"/>
    </source>
</evidence>
<keyword evidence="2" id="KW-0378">Hydrolase</keyword>
<keyword evidence="3" id="KW-1185">Reference proteome</keyword>
<dbReference type="GeneID" id="62200160"/>
<comment type="caution">
    <text evidence="2">The sequence shown here is derived from an EMBL/GenBank/DDBJ whole genome shotgun (WGS) entry which is preliminary data.</text>
</comment>
<dbReference type="RefSeq" id="XP_038790274.1">
    <property type="nucleotide sequence ID" value="XM_038926982.1"/>
</dbReference>
<dbReference type="GO" id="GO:0016787">
    <property type="term" value="F:hydrolase activity"/>
    <property type="evidence" value="ECO:0007669"/>
    <property type="project" value="UniProtKB-KW"/>
</dbReference>
<sequence>MGPTDASMSAMEIRRGSDQTADRGRSLSKPTSLQMEGSPTGIVAGFFLAQHKRQLGGNKMIVKITVFKALQPVTDDEFPTIIFWVQDARNIYGDINGAHLVNVSDVVGIDRMWEFGEPKVLKRGADGKSIVVGPTATGPTQMYADVVTGVLTSEPSFEPSVKATVIRGGDWISTDPPNSNSNATVLRLHVDVLVKVDGNAEEDAYIRMRCTGAEIATPEVAAIVSGNRNASSVKFGDFQATSSWTFETASKKYWELQNAVFVGSTSLRVGEDESTFVVGFKIAKVLSAETDSVCRGRKLLLAMTRDASQGTRYINPLSTPWDGDLEKEMVEWGWDNWQEHKGWCNFKENGLSPALKALGISDQHVDDKGDNQCWVANHFDGPGVLFNPDDPEYIDDSDDEMLAMDDQYYMDPNGQRKRCTGASYAMGINVPAGVLYFISRTGPLEAAKWLWERTPQFSELPNLRMSSDLAWSLWHKIMWPDHPLSNIRKIFSLYITNEETNDIVEKALGIGPTDDMKKWPGVNFDSTSDEGLAILGSANGRAVGYFLAQHKHQLGGDKYVSKMTVFEDENEGNPHATILFWIDDVPSPPPELPEPGAPPGDHSMDTSLGMVQSKVVRRRDHGMSIIRKHVIRVGPE</sequence>
<name>A0A8H7EJG3_9PLEO</name>
<dbReference type="Pfam" id="PF11578">
    <property type="entry name" value="DUF3237"/>
    <property type="match status" value="1"/>
</dbReference>
<proteinExistence type="predicted"/>
<dbReference type="Proteomes" id="UP000596902">
    <property type="component" value="Unassembled WGS sequence"/>
</dbReference>